<protein>
    <submittedName>
        <fullName evidence="13">Uncharacterized protein</fullName>
    </submittedName>
</protein>
<name>A0A8T1QRI9_CARIL</name>
<feature type="domain" description="BZIP" evidence="11">
    <location>
        <begin position="75"/>
        <end position="118"/>
    </location>
</feature>
<proteinExistence type="inferred from homology"/>
<comment type="similarity">
    <text evidence="2">Belongs to the bZIP family.</text>
</comment>
<dbReference type="Pfam" id="PF14144">
    <property type="entry name" value="DOG1"/>
    <property type="match status" value="1"/>
</dbReference>
<dbReference type="Proteomes" id="UP000811609">
    <property type="component" value="Chromosome 4"/>
</dbReference>
<evidence type="ECO:0000256" key="7">
    <source>
        <dbReference type="ARBA" id="ARBA00023242"/>
    </source>
</evidence>
<evidence type="ECO:0000256" key="5">
    <source>
        <dbReference type="ARBA" id="ARBA00023159"/>
    </source>
</evidence>
<feature type="region of interest" description="Disordered" evidence="9">
    <location>
        <begin position="54"/>
        <end position="91"/>
    </location>
</feature>
<comment type="subcellular location">
    <subcellularLocation>
        <location evidence="1">Nucleus</location>
    </subcellularLocation>
</comment>
<keyword evidence="6" id="KW-0804">Transcription</keyword>
<dbReference type="CDD" id="cd14708">
    <property type="entry name" value="bZIP_HBP1b-like"/>
    <property type="match status" value="1"/>
</dbReference>
<evidence type="ECO:0000256" key="6">
    <source>
        <dbReference type="ARBA" id="ARBA00023163"/>
    </source>
</evidence>
<evidence type="ECO:0000259" key="11">
    <source>
        <dbReference type="PROSITE" id="PS50217"/>
    </source>
</evidence>
<dbReference type="InterPro" id="IPR025422">
    <property type="entry name" value="TGA_domain"/>
</dbReference>
<keyword evidence="10" id="KW-0812">Transmembrane</keyword>
<dbReference type="GO" id="GO:0006351">
    <property type="term" value="P:DNA-templated transcription"/>
    <property type="evidence" value="ECO:0007669"/>
    <property type="project" value="InterPro"/>
</dbReference>
<dbReference type="PROSITE" id="PS51806">
    <property type="entry name" value="DOG1"/>
    <property type="match status" value="1"/>
</dbReference>
<keyword evidence="10" id="KW-1133">Transmembrane helix</keyword>
<keyword evidence="10" id="KW-0472">Membrane</keyword>
<evidence type="ECO:0000313" key="13">
    <source>
        <dbReference type="EMBL" id="KAG6657488.1"/>
    </source>
</evidence>
<evidence type="ECO:0000256" key="9">
    <source>
        <dbReference type="SAM" id="MobiDB-lite"/>
    </source>
</evidence>
<dbReference type="GO" id="GO:0005634">
    <property type="term" value="C:nucleus"/>
    <property type="evidence" value="ECO:0007669"/>
    <property type="project" value="UniProtKB-SubCell"/>
</dbReference>
<evidence type="ECO:0000256" key="8">
    <source>
        <dbReference type="SAM" id="Coils"/>
    </source>
</evidence>
<reference evidence="13" key="1">
    <citation type="submission" date="2020-12" db="EMBL/GenBank/DDBJ databases">
        <title>WGS assembly of Carya illinoinensis cv. Pawnee.</title>
        <authorList>
            <person name="Platts A."/>
            <person name="Shu S."/>
            <person name="Wright S."/>
            <person name="Barry K."/>
            <person name="Edger P."/>
            <person name="Pires J.C."/>
            <person name="Schmutz J."/>
        </authorList>
    </citation>
    <scope>NUCLEOTIDE SEQUENCE</scope>
    <source>
        <tissue evidence="13">Leaf</tissue>
    </source>
</reference>
<dbReference type="PANTHER" id="PTHR45693:SF36">
    <property type="entry name" value="TRANSCRIPTION FACTOR TGA4"/>
    <property type="match status" value="1"/>
</dbReference>
<gene>
    <name evidence="13" type="ORF">CIPAW_04G094400</name>
</gene>
<evidence type="ECO:0000256" key="1">
    <source>
        <dbReference type="ARBA" id="ARBA00004123"/>
    </source>
</evidence>
<keyword evidence="7" id="KW-0539">Nucleus</keyword>
<keyword evidence="8" id="KW-0175">Coiled coil</keyword>
<evidence type="ECO:0000256" key="2">
    <source>
        <dbReference type="ARBA" id="ARBA00007163"/>
    </source>
</evidence>
<feature type="coiled-coil region" evidence="8">
    <location>
        <begin position="96"/>
        <end position="123"/>
    </location>
</feature>
<evidence type="ECO:0000256" key="10">
    <source>
        <dbReference type="SAM" id="Phobius"/>
    </source>
</evidence>
<comment type="caution">
    <text evidence="13">The sequence shown here is derived from an EMBL/GenBank/DDBJ whole genome shotgun (WGS) entry which is preliminary data.</text>
</comment>
<keyword evidence="14" id="KW-1185">Reference proteome</keyword>
<evidence type="ECO:0000313" key="14">
    <source>
        <dbReference type="Proteomes" id="UP000811609"/>
    </source>
</evidence>
<keyword evidence="3" id="KW-0805">Transcription regulation</keyword>
<dbReference type="SMART" id="SM00338">
    <property type="entry name" value="BRLZ"/>
    <property type="match status" value="1"/>
</dbReference>
<dbReference type="PROSITE" id="PS50217">
    <property type="entry name" value="BZIP"/>
    <property type="match status" value="1"/>
</dbReference>
<organism evidence="13 14">
    <name type="scientific">Carya illinoinensis</name>
    <name type="common">Pecan</name>
    <dbReference type="NCBI Taxonomy" id="32201"/>
    <lineage>
        <taxon>Eukaryota</taxon>
        <taxon>Viridiplantae</taxon>
        <taxon>Streptophyta</taxon>
        <taxon>Embryophyta</taxon>
        <taxon>Tracheophyta</taxon>
        <taxon>Spermatophyta</taxon>
        <taxon>Magnoliopsida</taxon>
        <taxon>eudicotyledons</taxon>
        <taxon>Gunneridae</taxon>
        <taxon>Pentapetalae</taxon>
        <taxon>rosids</taxon>
        <taxon>fabids</taxon>
        <taxon>Fagales</taxon>
        <taxon>Juglandaceae</taxon>
        <taxon>Carya</taxon>
    </lineage>
</organism>
<dbReference type="GO" id="GO:0003700">
    <property type="term" value="F:DNA-binding transcription factor activity"/>
    <property type="evidence" value="ECO:0007669"/>
    <property type="project" value="InterPro"/>
</dbReference>
<dbReference type="GO" id="GO:0000976">
    <property type="term" value="F:transcription cis-regulatory region binding"/>
    <property type="evidence" value="ECO:0007669"/>
    <property type="project" value="UniProtKB-ARBA"/>
</dbReference>
<dbReference type="FunFam" id="1.20.5.170:FF:000019">
    <property type="entry name" value="BZIP family transcription factor"/>
    <property type="match status" value="1"/>
</dbReference>
<dbReference type="PROSITE" id="PS00036">
    <property type="entry name" value="BZIP_BASIC"/>
    <property type="match status" value="1"/>
</dbReference>
<evidence type="ECO:0000259" key="12">
    <source>
        <dbReference type="PROSITE" id="PS51806"/>
    </source>
</evidence>
<dbReference type="PANTHER" id="PTHR45693">
    <property type="entry name" value="TRANSCRIPTION FACTOR TGA9"/>
    <property type="match status" value="1"/>
</dbReference>
<accession>A0A8T1QRI9</accession>
<dbReference type="Pfam" id="PF00170">
    <property type="entry name" value="bZIP_1"/>
    <property type="match status" value="1"/>
</dbReference>
<dbReference type="AlphaFoldDB" id="A0A8T1QRI9"/>
<keyword evidence="5" id="KW-0010">Activator</keyword>
<keyword evidence="4" id="KW-0238">DNA-binding</keyword>
<evidence type="ECO:0000256" key="4">
    <source>
        <dbReference type="ARBA" id="ARBA00023125"/>
    </source>
</evidence>
<sequence length="431" mass="48522">MNSSSAQFVTSRRMGVYDPIQQMSMWGENFKSNNNLNSSASLIVEDVKLDSQSEVASHGISGPSNQYDQEATKPVDKTQRRLAQNREAARKSRLRKKAYVQQLETSRLKLNQLEHELECARHQSSYMVGGLDAIHPGFPGAVNPGITTFEIEYGNWVEEQNRQIRALRNALNADVPDMKLRILVENCRHHYIELFRMKETAAKADVFYVSSGMWKTSAERFFSWIGGIRPSELLKVLGPQLSPMTEEQSVQVGYLQDACLQAEDALWQGMERLQQTLAETVAASQLIEGSYIPQMAAAMKKLENLVEFVNEILNCHLSCRGMYQYSTTPFIFCIPSFSKTVMGPLLKVRLEATPALPPLTLGKSPRALHVSCILVLILFGKIIFVHQFVFLFLVKARCWAVLIESTVALIIKKIRVNKLFVAINSGSCIQN</sequence>
<feature type="compositionally biased region" description="Basic and acidic residues" evidence="9">
    <location>
        <begin position="70"/>
        <end position="79"/>
    </location>
</feature>
<dbReference type="InterPro" id="IPR004827">
    <property type="entry name" value="bZIP"/>
</dbReference>
<dbReference type="EMBL" id="CM031812">
    <property type="protein sequence ID" value="KAG6657488.1"/>
    <property type="molecule type" value="Genomic_DNA"/>
</dbReference>
<feature type="domain" description="DOG1" evidence="12">
    <location>
        <begin position="146"/>
        <end position="366"/>
    </location>
</feature>
<feature type="transmembrane region" description="Helical" evidence="10">
    <location>
        <begin position="373"/>
        <end position="394"/>
    </location>
</feature>
<evidence type="ECO:0000256" key="3">
    <source>
        <dbReference type="ARBA" id="ARBA00023015"/>
    </source>
</evidence>